<sequence length="282" mass="31490">MPTKTKRHSSHAKEPPVPLLESAGTHCNVCLIPTTMRCTNCHRVYYCSEDHYKTDLKRHNAECVRIQHSMYAFGQSLLKSKPAADSDAVYSDVWHPQNSVSALLLPADATEPREVKLSWEWIVDVDAPGGGYQNIHVKPKWFAEDVAVRNMYIDTLPGENGAIVLPEDRRLALVHNAHFLTDGSPVNECIQKLTNGKTAHKWCGNLLVLRSRATAWKDHDYRDAHPKEDLAVLIQFFKTFGREQADVSDTETAETVDDAETDDPSPVEGKANGSHSNGHAKE</sequence>
<dbReference type="Proteomes" id="UP000007431">
    <property type="component" value="Unassembled WGS sequence"/>
</dbReference>
<evidence type="ECO:0000313" key="7">
    <source>
        <dbReference type="Proteomes" id="UP000007431"/>
    </source>
</evidence>
<dbReference type="RefSeq" id="XP_003034595.1">
    <property type="nucleotide sequence ID" value="XM_003034549.1"/>
</dbReference>
<dbReference type="InterPro" id="IPR002893">
    <property type="entry name" value="Znf_MYND"/>
</dbReference>
<dbReference type="HOGENOM" id="CLU_086128_1_0_1"/>
<dbReference type="InParanoid" id="D8PXK9"/>
<organism evidence="7">
    <name type="scientific">Schizophyllum commune (strain H4-8 / FGSC 9210)</name>
    <name type="common">Split gill fungus</name>
    <dbReference type="NCBI Taxonomy" id="578458"/>
    <lineage>
        <taxon>Eukaryota</taxon>
        <taxon>Fungi</taxon>
        <taxon>Dikarya</taxon>
        <taxon>Basidiomycota</taxon>
        <taxon>Agaricomycotina</taxon>
        <taxon>Agaricomycetes</taxon>
        <taxon>Agaricomycetidae</taxon>
        <taxon>Agaricales</taxon>
        <taxon>Schizophyllaceae</taxon>
        <taxon>Schizophyllum</taxon>
    </lineage>
</organism>
<dbReference type="GO" id="GO:0008270">
    <property type="term" value="F:zinc ion binding"/>
    <property type="evidence" value="ECO:0007669"/>
    <property type="project" value="UniProtKB-KW"/>
</dbReference>
<evidence type="ECO:0000256" key="4">
    <source>
        <dbReference type="SAM" id="MobiDB-lite"/>
    </source>
</evidence>
<protein>
    <recommendedName>
        <fullName evidence="5">MYND-type domain-containing protein</fullName>
    </recommendedName>
</protein>
<dbReference type="OMA" id="CAKCTSV"/>
<feature type="domain" description="MYND-type" evidence="5">
    <location>
        <begin position="27"/>
        <end position="63"/>
    </location>
</feature>
<dbReference type="OrthoDB" id="437457at2759"/>
<evidence type="ECO:0000256" key="2">
    <source>
        <dbReference type="ARBA" id="ARBA00022771"/>
    </source>
</evidence>
<dbReference type="KEGG" id="scm:SCHCO_02533633"/>
<keyword evidence="2" id="KW-0863">Zinc-finger</keyword>
<dbReference type="AlphaFoldDB" id="D8PXK9"/>
<dbReference type="Pfam" id="PF01753">
    <property type="entry name" value="zf-MYND"/>
    <property type="match status" value="1"/>
</dbReference>
<dbReference type="Gene3D" id="6.10.140.2220">
    <property type="match status" value="1"/>
</dbReference>
<evidence type="ECO:0000259" key="5">
    <source>
        <dbReference type="Pfam" id="PF01753"/>
    </source>
</evidence>
<keyword evidence="1" id="KW-0479">Metal-binding</keyword>
<feature type="compositionally biased region" description="Acidic residues" evidence="4">
    <location>
        <begin position="246"/>
        <end position="265"/>
    </location>
</feature>
<dbReference type="GeneID" id="9585792"/>
<dbReference type="VEuPathDB" id="FungiDB:SCHCODRAFT_02533633"/>
<evidence type="ECO:0000256" key="1">
    <source>
        <dbReference type="ARBA" id="ARBA00022723"/>
    </source>
</evidence>
<name>D8PXK9_SCHCM</name>
<dbReference type="EMBL" id="GL377304">
    <property type="protein sequence ID" value="EFI99692.1"/>
    <property type="molecule type" value="Genomic_DNA"/>
</dbReference>
<evidence type="ECO:0000256" key="3">
    <source>
        <dbReference type="ARBA" id="ARBA00022833"/>
    </source>
</evidence>
<accession>D8PXK9</accession>
<keyword evidence="3" id="KW-0862">Zinc</keyword>
<feature type="region of interest" description="Disordered" evidence="4">
    <location>
        <begin position="244"/>
        <end position="282"/>
    </location>
</feature>
<reference evidence="6 7" key="1">
    <citation type="journal article" date="2010" name="Nat. Biotechnol.">
        <title>Genome sequence of the model mushroom Schizophyllum commune.</title>
        <authorList>
            <person name="Ohm R.A."/>
            <person name="de Jong J.F."/>
            <person name="Lugones L.G."/>
            <person name="Aerts A."/>
            <person name="Kothe E."/>
            <person name="Stajich J.E."/>
            <person name="de Vries R.P."/>
            <person name="Record E."/>
            <person name="Levasseur A."/>
            <person name="Baker S.E."/>
            <person name="Bartholomew K.A."/>
            <person name="Coutinho P.M."/>
            <person name="Erdmann S."/>
            <person name="Fowler T.J."/>
            <person name="Gathman A.C."/>
            <person name="Lombard V."/>
            <person name="Henrissat B."/>
            <person name="Knabe N."/>
            <person name="Kuees U."/>
            <person name="Lilly W.W."/>
            <person name="Lindquist E."/>
            <person name="Lucas S."/>
            <person name="Magnuson J.K."/>
            <person name="Piumi F."/>
            <person name="Raudaskoski M."/>
            <person name="Salamov A."/>
            <person name="Schmutz J."/>
            <person name="Schwarze F.W.M.R."/>
            <person name="vanKuyk P.A."/>
            <person name="Horton J.S."/>
            <person name="Grigoriev I.V."/>
            <person name="Woesten H.A.B."/>
        </authorList>
    </citation>
    <scope>NUCLEOTIDE SEQUENCE [LARGE SCALE GENOMIC DNA]</scope>
    <source>
        <strain evidence="7">H4-8 / FGSC 9210</strain>
    </source>
</reference>
<gene>
    <name evidence="6" type="ORF">SCHCODRAFT_256618</name>
</gene>
<evidence type="ECO:0000313" key="6">
    <source>
        <dbReference type="EMBL" id="EFI99692.1"/>
    </source>
</evidence>
<proteinExistence type="predicted"/>
<dbReference type="SUPFAM" id="SSF144232">
    <property type="entry name" value="HIT/MYND zinc finger-like"/>
    <property type="match status" value="1"/>
</dbReference>
<keyword evidence="7" id="KW-1185">Reference proteome</keyword>
<feature type="compositionally biased region" description="Polar residues" evidence="4">
    <location>
        <begin position="273"/>
        <end position="282"/>
    </location>
</feature>